<dbReference type="EMBL" id="CM009756">
    <property type="protein sequence ID" value="PUZ45048.1"/>
    <property type="molecule type" value="Genomic_DNA"/>
</dbReference>
<evidence type="ECO:0000313" key="1">
    <source>
        <dbReference type="EMBL" id="PUZ45048.1"/>
    </source>
</evidence>
<protein>
    <submittedName>
        <fullName evidence="1">Uncharacterized protein</fullName>
    </submittedName>
</protein>
<keyword evidence="2" id="KW-1185">Reference proteome</keyword>
<sequence length="238" mass="25679">METIPILNVCELADIQASTGAGPMNAHVLLIPHLREATDVHAALRKAVEEHRWKVKNPGQVAAAREMDLALGRMAGALAAIRSGGGDPSSAVDDLEKHTKDFANQGFFGTERTLGAVARPALEVVRCARAALADRLYDLVDAAAGKVQRARELQVCLDPEQIPLKVKSIKDIAELAPSSDEDALPQPEEAAWCVGPVVIVTGLEHMSEATDIYLALLRNKDIKGWRAFGVQNVRQINE</sequence>
<evidence type="ECO:0000313" key="2">
    <source>
        <dbReference type="Proteomes" id="UP000244336"/>
    </source>
</evidence>
<dbReference type="Gramene" id="PUZ45048">
    <property type="protein sequence ID" value="PUZ45048"/>
    <property type="gene ID" value="GQ55_8G188500"/>
</dbReference>
<gene>
    <name evidence="1" type="ORF">GQ55_8G188500</name>
</gene>
<dbReference type="AlphaFoldDB" id="A0A2T7CNZ5"/>
<organism evidence="1 2">
    <name type="scientific">Panicum hallii var. hallii</name>
    <dbReference type="NCBI Taxonomy" id="1504633"/>
    <lineage>
        <taxon>Eukaryota</taxon>
        <taxon>Viridiplantae</taxon>
        <taxon>Streptophyta</taxon>
        <taxon>Embryophyta</taxon>
        <taxon>Tracheophyta</taxon>
        <taxon>Spermatophyta</taxon>
        <taxon>Magnoliopsida</taxon>
        <taxon>Liliopsida</taxon>
        <taxon>Poales</taxon>
        <taxon>Poaceae</taxon>
        <taxon>PACMAD clade</taxon>
        <taxon>Panicoideae</taxon>
        <taxon>Panicodae</taxon>
        <taxon>Paniceae</taxon>
        <taxon>Panicinae</taxon>
        <taxon>Panicum</taxon>
        <taxon>Panicum sect. Panicum</taxon>
    </lineage>
</organism>
<reference evidence="1 2" key="1">
    <citation type="submission" date="2018-04" db="EMBL/GenBank/DDBJ databases">
        <title>WGS assembly of Panicum hallii var. hallii HAL2.</title>
        <authorList>
            <person name="Lovell J."/>
            <person name="Jenkins J."/>
            <person name="Lowry D."/>
            <person name="Mamidi S."/>
            <person name="Sreedasyam A."/>
            <person name="Weng X."/>
            <person name="Barry K."/>
            <person name="Bonette J."/>
            <person name="Campitelli B."/>
            <person name="Daum C."/>
            <person name="Gordon S."/>
            <person name="Gould B."/>
            <person name="Lipzen A."/>
            <person name="MacQueen A."/>
            <person name="Palacio-Mejia J."/>
            <person name="Plott C."/>
            <person name="Shakirov E."/>
            <person name="Shu S."/>
            <person name="Yoshinaga Y."/>
            <person name="Zane M."/>
            <person name="Rokhsar D."/>
            <person name="Grimwood J."/>
            <person name="Schmutz J."/>
            <person name="Juenger T."/>
        </authorList>
    </citation>
    <scope>NUCLEOTIDE SEQUENCE [LARGE SCALE GENOMIC DNA]</scope>
    <source>
        <strain evidence="2">cv. HAL2</strain>
    </source>
</reference>
<accession>A0A2T7CNZ5</accession>
<dbReference type="Proteomes" id="UP000244336">
    <property type="component" value="Chromosome 8"/>
</dbReference>
<name>A0A2T7CNZ5_9POAL</name>
<proteinExistence type="predicted"/>
<dbReference type="OrthoDB" id="712517at2759"/>